<feature type="non-terminal residue" evidence="2">
    <location>
        <position position="113"/>
    </location>
</feature>
<accession>A0A816U9K9</accession>
<evidence type="ECO:0000313" key="2">
    <source>
        <dbReference type="EMBL" id="CAF2108283.1"/>
    </source>
</evidence>
<reference evidence="2" key="1">
    <citation type="submission" date="2021-01" db="EMBL/GenBank/DDBJ databases">
        <authorList>
            <consortium name="Genoscope - CEA"/>
            <person name="William W."/>
        </authorList>
    </citation>
    <scope>NUCLEOTIDE SEQUENCE</scope>
</reference>
<protein>
    <submittedName>
        <fullName evidence="2">(rape) hypothetical protein</fullName>
    </submittedName>
</protein>
<organism evidence="2">
    <name type="scientific">Brassica napus</name>
    <name type="common">Rape</name>
    <dbReference type="NCBI Taxonomy" id="3708"/>
    <lineage>
        <taxon>Eukaryota</taxon>
        <taxon>Viridiplantae</taxon>
        <taxon>Streptophyta</taxon>
        <taxon>Embryophyta</taxon>
        <taxon>Tracheophyta</taxon>
        <taxon>Spermatophyta</taxon>
        <taxon>Magnoliopsida</taxon>
        <taxon>eudicotyledons</taxon>
        <taxon>Gunneridae</taxon>
        <taxon>Pentapetalae</taxon>
        <taxon>rosids</taxon>
        <taxon>malvids</taxon>
        <taxon>Brassicales</taxon>
        <taxon>Brassicaceae</taxon>
        <taxon>Brassiceae</taxon>
        <taxon>Brassica</taxon>
    </lineage>
</organism>
<feature type="region of interest" description="Disordered" evidence="1">
    <location>
        <begin position="57"/>
        <end position="113"/>
    </location>
</feature>
<name>A0A816U9K9_BRANA</name>
<proteinExistence type="predicted"/>
<evidence type="ECO:0000256" key="1">
    <source>
        <dbReference type="SAM" id="MobiDB-lite"/>
    </source>
</evidence>
<dbReference type="AlphaFoldDB" id="A0A816U9K9"/>
<gene>
    <name evidence="2" type="ORF">DARMORV10_C08P14340.1</name>
</gene>
<dbReference type="EMBL" id="HG994372">
    <property type="protein sequence ID" value="CAF2108283.1"/>
    <property type="molecule type" value="Genomic_DNA"/>
</dbReference>
<sequence>MEELREVTLQYTNCADPVESAARRQRVLEGEVHGLMEKIAASIIEAEQLALQGRLEGSFAPGPTADRELETSATAIPLGTAQPPKQSRKRGRPPAAREMQISPKVFKGSNSRK</sequence>
<dbReference type="Proteomes" id="UP001295469">
    <property type="component" value="Chromosome C08"/>
</dbReference>